<evidence type="ECO:0000313" key="2">
    <source>
        <dbReference type="Proteomes" id="UP000320776"/>
    </source>
</evidence>
<dbReference type="EMBL" id="CP036259">
    <property type="protein sequence ID" value="QDR82602.1"/>
    <property type="molecule type" value="Genomic_DNA"/>
</dbReference>
<dbReference type="OrthoDB" id="1746166at2"/>
<proteinExistence type="predicted"/>
<sequence length="542" mass="59168">MAMQDTRAGLTRFLDHSVGQQVELEILGRFILKGTLAAYDDARVNLTDVVLEANEQAVAFPCYTLDVKHISNYSPNRFVFPYNLAFRKITPVNGFDISSPDNAGQNNYAWSMAELGDYIYVGTARNIPYSILSSGLFGNIPLPAALVPQAVDNTGEIWRYKKDGTAGWQQVYKAPIASSNIGFRYMITYNNALYAGAITPASPELLLLKSIDGETWTPLVSDIQGYATRAIVVHQGRLYMGALPLTGVAEAQLFTTTDPELGWEKVNLAGNADSNPQGNIDLLLSCNEQLYVATALPTGFELWRTNNTLPQVNDWKLVVDKGAGDARNEHPSSLAVFNGHIYIGTAIEAAILSISPDAPLVAPKGFDVIRVAPDDSWELIVGGIPVSPTEPVTGTRGLPLSGYPSGFGDLTNGYCWQIQAFDDKLYLGTWSWNNLIPQIISVIPDVVESLLPANTADSITQFLRLIFSAYLIKALYIIGYRSLGCDLWESNDGILWLPVSLNGLGNPYNYGVSNLFAASDQKLYLGTANPFQGCEVWVKNAQ</sequence>
<evidence type="ECO:0000313" key="1">
    <source>
        <dbReference type="EMBL" id="QDR82602.1"/>
    </source>
</evidence>
<dbReference type="KEGG" id="sted:SPTER_40300"/>
<name>A0A517DZ31_9FIRM</name>
<dbReference type="SUPFAM" id="SSF50939">
    <property type="entry name" value="Sialidases"/>
    <property type="match status" value="1"/>
</dbReference>
<dbReference type="Proteomes" id="UP000320776">
    <property type="component" value="Chromosome"/>
</dbReference>
<reference evidence="1 2" key="1">
    <citation type="submission" date="2019-02" db="EMBL/GenBank/DDBJ databases">
        <title>Closed genome of Sporomusa termitida DSM 4440.</title>
        <authorList>
            <person name="Poehlein A."/>
            <person name="Daniel R."/>
        </authorList>
    </citation>
    <scope>NUCLEOTIDE SEQUENCE [LARGE SCALE GENOMIC DNA]</scope>
    <source>
        <strain evidence="1 2">DSM 4440</strain>
    </source>
</reference>
<dbReference type="RefSeq" id="WP_144351976.1">
    <property type="nucleotide sequence ID" value="NZ_CP036259.1"/>
</dbReference>
<dbReference type="InterPro" id="IPR036278">
    <property type="entry name" value="Sialidase_sf"/>
</dbReference>
<protein>
    <submittedName>
        <fullName evidence="1">Uncharacterized protein</fullName>
    </submittedName>
</protein>
<accession>A0A517DZ31</accession>
<gene>
    <name evidence="1" type="ORF">SPTER_40300</name>
</gene>
<organism evidence="1 2">
    <name type="scientific">Sporomusa termitida</name>
    <dbReference type="NCBI Taxonomy" id="2377"/>
    <lineage>
        <taxon>Bacteria</taxon>
        <taxon>Bacillati</taxon>
        <taxon>Bacillota</taxon>
        <taxon>Negativicutes</taxon>
        <taxon>Selenomonadales</taxon>
        <taxon>Sporomusaceae</taxon>
        <taxon>Sporomusa</taxon>
    </lineage>
</organism>
<dbReference type="AlphaFoldDB" id="A0A517DZ31"/>
<keyword evidence="2" id="KW-1185">Reference proteome</keyword>